<feature type="non-terminal residue" evidence="2">
    <location>
        <position position="1"/>
    </location>
</feature>
<sequence>LDLDALHKSGLLHHLARADDAQHERAARLRAVPIINKVAAGYPREFTDLGYPVGIADDYVSVPAELADPNAFGLRVVGDSMAPKYAEGNVVIFSPAASVASGDDCFVRFAPDSRASADESTFKRVFFDGPDQVRLQPLNERHAPTVVRPAEIACIFRAVVRYEKL</sequence>
<evidence type="ECO:0000259" key="1">
    <source>
        <dbReference type="Pfam" id="PF00717"/>
    </source>
</evidence>
<feature type="domain" description="Peptidase S24/S26A/S26B/S26C" evidence="1">
    <location>
        <begin position="33"/>
        <end position="153"/>
    </location>
</feature>
<gene>
    <name evidence="2" type="ORF">S01H1_79802</name>
</gene>
<dbReference type="EMBL" id="BARS01053831">
    <property type="protein sequence ID" value="GAG43210.1"/>
    <property type="molecule type" value="Genomic_DNA"/>
</dbReference>
<dbReference type="InterPro" id="IPR015927">
    <property type="entry name" value="Peptidase_S24_S26A/B/C"/>
</dbReference>
<evidence type="ECO:0000313" key="2">
    <source>
        <dbReference type="EMBL" id="GAG43210.1"/>
    </source>
</evidence>
<dbReference type="Gene3D" id="2.10.109.10">
    <property type="entry name" value="Umud Fragment, subunit A"/>
    <property type="match status" value="1"/>
</dbReference>
<dbReference type="AlphaFoldDB" id="X0XJ52"/>
<proteinExistence type="predicted"/>
<reference evidence="2" key="1">
    <citation type="journal article" date="2014" name="Front. Microbiol.">
        <title>High frequency of phylogenetically diverse reductive dehalogenase-homologous genes in deep subseafloor sedimentary metagenomes.</title>
        <authorList>
            <person name="Kawai M."/>
            <person name="Futagami T."/>
            <person name="Toyoda A."/>
            <person name="Takaki Y."/>
            <person name="Nishi S."/>
            <person name="Hori S."/>
            <person name="Arai W."/>
            <person name="Tsubouchi T."/>
            <person name="Morono Y."/>
            <person name="Uchiyama I."/>
            <person name="Ito T."/>
            <person name="Fujiyama A."/>
            <person name="Inagaki F."/>
            <person name="Takami H."/>
        </authorList>
    </citation>
    <scope>NUCLEOTIDE SEQUENCE</scope>
    <source>
        <strain evidence="2">Expedition CK06-06</strain>
    </source>
</reference>
<dbReference type="InterPro" id="IPR039418">
    <property type="entry name" value="LexA-like"/>
</dbReference>
<comment type="caution">
    <text evidence="2">The sequence shown here is derived from an EMBL/GenBank/DDBJ whole genome shotgun (WGS) entry which is preliminary data.</text>
</comment>
<organism evidence="2">
    <name type="scientific">marine sediment metagenome</name>
    <dbReference type="NCBI Taxonomy" id="412755"/>
    <lineage>
        <taxon>unclassified sequences</taxon>
        <taxon>metagenomes</taxon>
        <taxon>ecological metagenomes</taxon>
    </lineage>
</organism>
<protein>
    <recommendedName>
        <fullName evidence="1">Peptidase S24/S26A/S26B/S26C domain-containing protein</fullName>
    </recommendedName>
</protein>
<dbReference type="Pfam" id="PF00717">
    <property type="entry name" value="Peptidase_S24"/>
    <property type="match status" value="1"/>
</dbReference>
<dbReference type="SUPFAM" id="SSF51306">
    <property type="entry name" value="LexA/Signal peptidase"/>
    <property type="match status" value="1"/>
</dbReference>
<accession>X0XJ52</accession>
<name>X0XJ52_9ZZZZ</name>
<dbReference type="InterPro" id="IPR036286">
    <property type="entry name" value="LexA/Signal_pep-like_sf"/>
</dbReference>
<dbReference type="CDD" id="cd06529">
    <property type="entry name" value="S24_LexA-like"/>
    <property type="match status" value="1"/>
</dbReference>